<dbReference type="Pfam" id="PF18088">
    <property type="entry name" value="Glyco_H_20C_C"/>
    <property type="match status" value="1"/>
</dbReference>
<gene>
    <name evidence="5" type="ORF">DQG23_40475</name>
</gene>
<sequence length="660" mass="76675">MERHWFQFDIMRKVEGCDIPDRRQLRTGGIALNLHFILEDSDLEPGIRLFAEEFHFSVSEAGMTVQVERTNENIIVVSKTGDKARIQYEHKHQFFRALGLLLESLQHEQEFHITETPQFSTNGPMIDVSQGNAVLHVETIKRIITKMAAMGLNMLMLYTEDSYEVKEQPYFGYMRGRYSQEEIRQCDDFADLFGIELIPCIQTLSHLRDVLKWSCFADIKDDGDTLLVGEENTYAFIEQMIVAATSPVRSKRIHIGMDEALKLGQGNYLLKNGQRSKFEIMNEHLARVLQITEKHGLQPMIWSDMYFRMGSGMEDNYDRNMILPDNIKEVMPQNLQYIFWDYYHFDEEFYLDFIRKHKQFGSTPIFAGGIWNWKGFCLNYGATFASTEAAMAACKKEGVKEVIATLWGDDGTECHIYSALLGLQLFAEHGYAEQVDERRLKRRFEFCTGGRYEDFMEIRFVDEIPGTAEGNLGMTNPSRYLLWQQVLMGLFDKNIDGLPLDEHYAKLAIQFDHAVKRNGEWGPVFEILQKLCRVLSVKAEIGLRITRAYKAGDKASLHDFAKVELVDLIERVEELREYHMIQWHQLYKPFGWEVIDFRYGGLLSGLITAIRRLNDYVDGRVGRLEELEQERLPYQGQEGIVDCYWYKGMPTASRLVQFVD</sequence>
<reference evidence="5 6" key="1">
    <citation type="journal article" date="2009" name="Int. J. Syst. Evol. Microbiol.">
        <title>Paenibacillus contaminans sp. nov., isolated from a contaminated laboratory plate.</title>
        <authorList>
            <person name="Chou J.H."/>
            <person name="Lee J.H."/>
            <person name="Lin M.C."/>
            <person name="Chang P.S."/>
            <person name="Arun A.B."/>
            <person name="Young C.C."/>
            <person name="Chen W.M."/>
        </authorList>
    </citation>
    <scope>NUCLEOTIDE SEQUENCE [LARGE SCALE GENOMIC DNA]</scope>
    <source>
        <strain evidence="5 6">CKOBP-6</strain>
    </source>
</reference>
<dbReference type="InterPro" id="IPR038901">
    <property type="entry name" value="HEXDC-like"/>
</dbReference>
<organism evidence="5 6">
    <name type="scientific">Paenibacillus contaminans</name>
    <dbReference type="NCBI Taxonomy" id="450362"/>
    <lineage>
        <taxon>Bacteria</taxon>
        <taxon>Bacillati</taxon>
        <taxon>Bacillota</taxon>
        <taxon>Bacilli</taxon>
        <taxon>Bacillales</taxon>
        <taxon>Paenibacillaceae</taxon>
        <taxon>Paenibacillus</taxon>
    </lineage>
</organism>
<name>A0A329LLH2_9BACL</name>
<dbReference type="SUPFAM" id="SSF51445">
    <property type="entry name" value="(Trans)glycosidases"/>
    <property type="match status" value="1"/>
</dbReference>
<dbReference type="InterPro" id="IPR017853">
    <property type="entry name" value="GH"/>
</dbReference>
<evidence type="ECO:0000256" key="2">
    <source>
        <dbReference type="ARBA" id="ARBA00022801"/>
    </source>
</evidence>
<evidence type="ECO:0000256" key="1">
    <source>
        <dbReference type="ARBA" id="ARBA00006285"/>
    </source>
</evidence>
<accession>A0A329LLH2</accession>
<evidence type="ECO:0000259" key="3">
    <source>
        <dbReference type="Pfam" id="PF00728"/>
    </source>
</evidence>
<dbReference type="Proteomes" id="UP000250369">
    <property type="component" value="Unassembled WGS sequence"/>
</dbReference>
<protein>
    <submittedName>
        <fullName evidence="5">Beta-N-acetylhexosaminidase</fullName>
    </submittedName>
</protein>
<dbReference type="Gene3D" id="3.20.20.80">
    <property type="entry name" value="Glycosidases"/>
    <property type="match status" value="1"/>
</dbReference>
<comment type="caution">
    <text evidence="5">The sequence shown here is derived from an EMBL/GenBank/DDBJ whole genome shotgun (WGS) entry which is preliminary data.</text>
</comment>
<dbReference type="GO" id="GO:0005975">
    <property type="term" value="P:carbohydrate metabolic process"/>
    <property type="evidence" value="ECO:0007669"/>
    <property type="project" value="InterPro"/>
</dbReference>
<dbReference type="InterPro" id="IPR041063">
    <property type="entry name" value="Glyco_H_20C_C"/>
</dbReference>
<comment type="similarity">
    <text evidence="1">Belongs to the glycosyl hydrolase 20 family.</text>
</comment>
<dbReference type="AlphaFoldDB" id="A0A329LLH2"/>
<dbReference type="PANTHER" id="PTHR21040">
    <property type="entry name" value="BCDNA.GH04120"/>
    <property type="match status" value="1"/>
</dbReference>
<dbReference type="CDD" id="cd06565">
    <property type="entry name" value="GH20_GcnA-like"/>
    <property type="match status" value="1"/>
</dbReference>
<dbReference type="InterPro" id="IPR015883">
    <property type="entry name" value="Glyco_hydro_20_cat"/>
</dbReference>
<keyword evidence="2" id="KW-0378">Hydrolase</keyword>
<evidence type="ECO:0000313" key="6">
    <source>
        <dbReference type="Proteomes" id="UP000250369"/>
    </source>
</evidence>
<feature type="domain" description="Glycoside Hydrolase 20C C-terminal" evidence="4">
    <location>
        <begin position="453"/>
        <end position="638"/>
    </location>
</feature>
<evidence type="ECO:0000259" key="4">
    <source>
        <dbReference type="Pfam" id="PF18088"/>
    </source>
</evidence>
<feature type="domain" description="Glycoside hydrolase family 20 catalytic" evidence="3">
    <location>
        <begin position="123"/>
        <end position="356"/>
    </location>
</feature>
<dbReference type="PANTHER" id="PTHR21040:SF8">
    <property type="entry name" value="BCDNA.GH04120"/>
    <property type="match status" value="1"/>
</dbReference>
<evidence type="ECO:0000313" key="5">
    <source>
        <dbReference type="EMBL" id="RAV08804.1"/>
    </source>
</evidence>
<dbReference type="EMBL" id="QMFB01000055">
    <property type="protein sequence ID" value="RAV08804.1"/>
    <property type="molecule type" value="Genomic_DNA"/>
</dbReference>
<proteinExistence type="inferred from homology"/>
<keyword evidence="6" id="KW-1185">Reference proteome</keyword>
<dbReference type="Pfam" id="PF00728">
    <property type="entry name" value="Glyco_hydro_20"/>
    <property type="match status" value="1"/>
</dbReference>
<dbReference type="GO" id="GO:0004563">
    <property type="term" value="F:beta-N-acetylhexosaminidase activity"/>
    <property type="evidence" value="ECO:0007669"/>
    <property type="project" value="UniProtKB-ARBA"/>
</dbReference>
<dbReference type="Gene3D" id="1.20.120.670">
    <property type="entry name" value="N-acetyl-b-d-glucoasminidase"/>
    <property type="match status" value="1"/>
</dbReference>